<gene>
    <name evidence="3" type="ORF">OEZ85_013810</name>
</gene>
<evidence type="ECO:0000313" key="3">
    <source>
        <dbReference type="EMBL" id="WIA16880.1"/>
    </source>
</evidence>
<feature type="region of interest" description="Disordered" evidence="2">
    <location>
        <begin position="637"/>
        <end position="657"/>
    </location>
</feature>
<feature type="coiled-coil region" evidence="1">
    <location>
        <begin position="192"/>
        <end position="270"/>
    </location>
</feature>
<evidence type="ECO:0000313" key="4">
    <source>
        <dbReference type="Proteomes" id="UP001244341"/>
    </source>
</evidence>
<evidence type="ECO:0000256" key="2">
    <source>
        <dbReference type="SAM" id="MobiDB-lite"/>
    </source>
</evidence>
<dbReference type="EMBL" id="CP126215">
    <property type="protein sequence ID" value="WIA16880.1"/>
    <property type="molecule type" value="Genomic_DNA"/>
</dbReference>
<keyword evidence="4" id="KW-1185">Reference proteome</keyword>
<name>A0ABY8U6P0_TETOB</name>
<proteinExistence type="predicted"/>
<feature type="coiled-coil region" evidence="1">
    <location>
        <begin position="574"/>
        <end position="601"/>
    </location>
</feature>
<accession>A0ABY8U6P0</accession>
<organism evidence="3 4">
    <name type="scientific">Tetradesmus obliquus</name>
    <name type="common">Green alga</name>
    <name type="synonym">Acutodesmus obliquus</name>
    <dbReference type="NCBI Taxonomy" id="3088"/>
    <lineage>
        <taxon>Eukaryota</taxon>
        <taxon>Viridiplantae</taxon>
        <taxon>Chlorophyta</taxon>
        <taxon>core chlorophytes</taxon>
        <taxon>Chlorophyceae</taxon>
        <taxon>CS clade</taxon>
        <taxon>Sphaeropleales</taxon>
        <taxon>Scenedesmaceae</taxon>
        <taxon>Tetradesmus</taxon>
    </lineage>
</organism>
<protein>
    <recommendedName>
        <fullName evidence="5">Centrosomal protein of 162 kDa</fullName>
    </recommendedName>
</protein>
<dbReference type="InterPro" id="IPR029600">
    <property type="entry name" value="IFT81"/>
</dbReference>
<reference evidence="3 4" key="1">
    <citation type="submission" date="2023-05" db="EMBL/GenBank/DDBJ databases">
        <title>A 100% complete, gapless, phased diploid assembly of the Scenedesmus obliquus UTEX 3031 genome.</title>
        <authorList>
            <person name="Biondi T.C."/>
            <person name="Hanschen E.R."/>
            <person name="Kwon T."/>
            <person name="Eng W."/>
            <person name="Kruse C.P.S."/>
            <person name="Koehler S.I."/>
            <person name="Kunde Y."/>
            <person name="Gleasner C.D."/>
            <person name="You Mak K.T."/>
            <person name="Polle J."/>
            <person name="Hovde B.T."/>
            <person name="Starkenburg S.R."/>
        </authorList>
    </citation>
    <scope>NUCLEOTIDE SEQUENCE [LARGE SCALE GENOMIC DNA]</scope>
    <source>
        <strain evidence="3 4">DOE0152z</strain>
    </source>
</reference>
<dbReference type="PANTHER" id="PTHR15614:SF2">
    <property type="entry name" value="INTRAFLAGELLAR TRANSPORT PROTEIN 81 HOMOLOG"/>
    <property type="match status" value="1"/>
</dbReference>
<sequence length="678" mass="73902">MPEELLYHPEVMELREAIKGLQADFVDTHKALDAAQTEVKDLPQLRSRIKQMEEEKERLAEKVDKAAAQAAGLPDAATYRDVCVALRQEHDREVAISQQLQAQQQQLERAEGAFQRSAGRLREMQQHLAAQGGGEAGDAADGSRVLEVLQEDVARLRMQVTSRWPAELESKQRRLAAVQDTLNNGINTEADLQRLLSQEAALKQQIAVMQERQAAAERARAGDRAFLQVRQAQQMSSLVSRKKAELAAKLQRLQERRDALAAQLDSSSADAAGACGGTGAAAGVSEADWVSKYEAIKARLPAYKAMKKELGELEAERQLPAYKAMKKELGELEAEVSERAGCMPLCAAPEVVYMYKAMKKELGELEAEVSERAGCMPLCAAPEVVYMCHFELPACKSMKTELGELEAQVFVLNRTQEILQQQEDKLQRAVQKLEQKAGVQGYADLAAGLEKASEAKGAVDEAKGQVLQEVSTTVQQITAAIKQKKVQLAPAIQELRGLRQQQQEVEALHAEKKAAYESAVGPVEAAVSGLSSDVSALQQQLEADSAALTKVHGRLGQLESSLARLAATGGEELKRRCQMQLSESEALLRELREQQRHAKEHHAYGLSQISMMSDLINLLQLKQQLQTSYEQCGQAADAGSSGMQMRQTGSAGGMMPGGASGSLRGLGAQAYNTNVMVL</sequence>
<evidence type="ECO:0008006" key="5">
    <source>
        <dbReference type="Google" id="ProtNLM"/>
    </source>
</evidence>
<dbReference type="PANTHER" id="PTHR15614">
    <property type="entry name" value="INTRAFLAGELLAR TRANSPORT PROTEIN 81 HOMOLOG"/>
    <property type="match status" value="1"/>
</dbReference>
<evidence type="ECO:0000256" key="1">
    <source>
        <dbReference type="SAM" id="Coils"/>
    </source>
</evidence>
<dbReference type="Proteomes" id="UP001244341">
    <property type="component" value="Chromosome 8b"/>
</dbReference>
<keyword evidence="1" id="KW-0175">Coiled coil</keyword>
<feature type="coiled-coil region" evidence="1">
    <location>
        <begin position="412"/>
        <end position="439"/>
    </location>
</feature>
<feature type="coiled-coil region" evidence="1">
    <location>
        <begin position="35"/>
        <end position="69"/>
    </location>
</feature>